<sequence>MIQDVIKKIDEIADREPDRVVYDYLGKTNTYGELKRRSNAWAHKIASMDIPAKAPIMIWGGQTFEMVASFLGCVKSGHAYIPIASYSNAERLTMIQDVSKSPIVLEIDPLPDVDLSGVKVLKASEVEDGDYQVNEEEFVEGDDNYYIIFTSGTTGKPKGVQISHDNLLSFVNWELSDFNLPKNPSFLAQAPYSFDLSVMSLYPALVSAGKLVILPHDVTQNFGQLFQTLPKMQFNVWVSTPSFAQMCFLEFQTLPKMQFNVWVSTPSFAQMCFLDRTFDSKHHPDLSHFLFCGEELPHSEANMLKKKFPDSHIFNTYGPTETTVAVTQVEITDEVLKKYDRLPIGKVKEDTKVTIDTSKGDKPGEGEIIISGPSVSKGYMNNPEKTEAAFFHQDGEAQSSYRSGDAGFFDGDMLFYRGRIDFQIKFNGYRIELEEINFYLSKNEYVRYGVAAPKYNKDHTVKQIVAEIELKHDVARQHSEAALTKAIREDLAKNVMPYMIPQRFVYQDKLPISQNGKVDIKAVIKEVNKQ</sequence>
<evidence type="ECO:0000313" key="10">
    <source>
        <dbReference type="Proteomes" id="UP001242513"/>
    </source>
</evidence>
<evidence type="ECO:0000256" key="1">
    <source>
        <dbReference type="ARBA" id="ARBA00022490"/>
    </source>
</evidence>
<evidence type="ECO:0000256" key="4">
    <source>
        <dbReference type="ARBA" id="ARBA00022840"/>
    </source>
</evidence>
<feature type="binding site" evidence="7">
    <location>
        <position position="195"/>
    </location>
    <ligand>
        <name>D-alanine</name>
        <dbReference type="ChEBI" id="CHEBI:57416"/>
    </ligand>
</feature>
<proteinExistence type="inferred from homology"/>
<dbReference type="AlphaFoldDB" id="A0AAX3UCL6"/>
<feature type="binding site" evidence="7">
    <location>
        <begin position="416"/>
        <end position="419"/>
    </location>
    <ligand>
        <name>ATP</name>
        <dbReference type="ChEBI" id="CHEBI:30616"/>
    </ligand>
</feature>
<dbReference type="InterPro" id="IPR045851">
    <property type="entry name" value="AMP-bd_C_sf"/>
</dbReference>
<dbReference type="EMBL" id="CP123735">
    <property type="protein sequence ID" value="WGO85288.1"/>
    <property type="molecule type" value="Genomic_DNA"/>
</dbReference>
<evidence type="ECO:0000256" key="3">
    <source>
        <dbReference type="ARBA" id="ARBA00022741"/>
    </source>
</evidence>
<dbReference type="Proteomes" id="UP001242513">
    <property type="component" value="Chromosome"/>
</dbReference>
<dbReference type="InterPro" id="IPR044507">
    <property type="entry name" value="DltA-like"/>
</dbReference>
<feature type="binding site" evidence="7">
    <location>
        <position position="517"/>
    </location>
    <ligand>
        <name>D-alanine</name>
        <dbReference type="ChEBI" id="CHEBI:57416"/>
    </ligand>
</feature>
<evidence type="ECO:0000313" key="9">
    <source>
        <dbReference type="EMBL" id="WGO85288.1"/>
    </source>
</evidence>
<comment type="catalytic activity">
    <reaction evidence="7">
        <text>holo-[D-alanyl-carrier protein] + D-alanine + ATP = D-alanyl-[D-alanyl-carrier protein] + AMP + diphosphate</text>
        <dbReference type="Rhea" id="RHEA:55132"/>
        <dbReference type="Rhea" id="RHEA-COMP:14102"/>
        <dbReference type="Rhea" id="RHEA-COMP:14103"/>
        <dbReference type="ChEBI" id="CHEBI:30616"/>
        <dbReference type="ChEBI" id="CHEBI:33019"/>
        <dbReference type="ChEBI" id="CHEBI:57416"/>
        <dbReference type="ChEBI" id="CHEBI:64479"/>
        <dbReference type="ChEBI" id="CHEBI:138620"/>
        <dbReference type="ChEBI" id="CHEBI:456215"/>
        <dbReference type="EC" id="6.2.1.54"/>
    </reaction>
</comment>
<keyword evidence="4 7" id="KW-0067">ATP-binding</keyword>
<dbReference type="NCBIfam" id="NF003417">
    <property type="entry name" value="PRK04813.1"/>
    <property type="match status" value="2"/>
</dbReference>
<dbReference type="GO" id="GO:0047473">
    <property type="term" value="F:D-alanine [D-alanyl carrier protein] ligase activity"/>
    <property type="evidence" value="ECO:0007669"/>
    <property type="project" value="UniProtKB-UniRule"/>
</dbReference>
<feature type="binding site" evidence="7">
    <location>
        <begin position="315"/>
        <end position="320"/>
    </location>
    <ligand>
        <name>ATP</name>
        <dbReference type="ChEBI" id="CHEBI:30616"/>
    </ligand>
</feature>
<feature type="binding site" evidence="7">
    <location>
        <begin position="150"/>
        <end position="151"/>
    </location>
    <ligand>
        <name>ATP</name>
        <dbReference type="ChEBI" id="CHEBI:30616"/>
    </ligand>
</feature>
<comment type="similarity">
    <text evidence="6 7">Belongs to the ATP-dependent AMP-binding enzyme family. DltA subfamily.</text>
</comment>
<dbReference type="InterPro" id="IPR000873">
    <property type="entry name" value="AMP-dep_synth/lig_dom"/>
</dbReference>
<dbReference type="InterPro" id="IPR042099">
    <property type="entry name" value="ANL_N_sf"/>
</dbReference>
<dbReference type="PROSITE" id="PS00455">
    <property type="entry name" value="AMP_BINDING"/>
    <property type="match status" value="1"/>
</dbReference>
<accession>A0AAX3UCL6</accession>
<feature type="binding site" evidence="7">
    <location>
        <position position="324"/>
    </location>
    <ligand>
        <name>D-alanine</name>
        <dbReference type="ChEBI" id="CHEBI:57416"/>
    </ligand>
</feature>
<comment type="pathway">
    <text evidence="7">Cell wall biogenesis; lipoteichoic acid biosynthesis.</text>
</comment>
<feature type="domain" description="AMP-dependent synthetase/ligase" evidence="8">
    <location>
        <begin position="10"/>
        <end position="379"/>
    </location>
</feature>
<dbReference type="PANTHER" id="PTHR45398:SF1">
    <property type="entry name" value="ENZYME, PUTATIVE (JCVI)-RELATED"/>
    <property type="match status" value="1"/>
</dbReference>
<dbReference type="InterPro" id="IPR020845">
    <property type="entry name" value="AMP-binding_CS"/>
</dbReference>
<reference evidence="9" key="2">
    <citation type="submission" date="2023-04" db="EMBL/GenBank/DDBJ databases">
        <authorList>
            <person name="Wang Y."/>
        </authorList>
    </citation>
    <scope>NUCLEOTIDE SEQUENCE</scope>
    <source>
        <strain evidence="9">ZW18</strain>
    </source>
</reference>
<dbReference type="RefSeq" id="WP_280944131.1">
    <property type="nucleotide sequence ID" value="NZ_CP123735.1"/>
</dbReference>
<evidence type="ECO:0000256" key="6">
    <source>
        <dbReference type="ARBA" id="ARBA00061336"/>
    </source>
</evidence>
<reference evidence="9" key="1">
    <citation type="journal article" date="2022" name="Food Funct.">
        <title>Lactobacillus kefiranofaciens ZW18 from Kefir enhances the anti-tumor effect of anti-programmed cell death 1 (PD-1) immunotherapy by modulating the gut microbiota.</title>
        <authorList>
            <person name="Zhao J."/>
            <person name="Wang Y."/>
            <person name="Wang J."/>
            <person name="Lv M."/>
            <person name="Zhou C."/>
            <person name="Jia L."/>
            <person name="Geng W."/>
        </authorList>
    </citation>
    <scope>NUCLEOTIDE SEQUENCE</scope>
    <source>
        <strain evidence="9">ZW18</strain>
    </source>
</reference>
<dbReference type="CDD" id="cd05945">
    <property type="entry name" value="DltA"/>
    <property type="match status" value="1"/>
</dbReference>
<dbReference type="FunFam" id="3.30.300.30:FF:000012">
    <property type="entry name" value="D-alanine--D-alanyl carrier protein ligase"/>
    <property type="match status" value="1"/>
</dbReference>
<feature type="binding site" evidence="7">
    <location>
        <position position="405"/>
    </location>
    <ligand>
        <name>ATP</name>
        <dbReference type="ChEBI" id="CHEBI:30616"/>
    </ligand>
</feature>
<name>A0AAX3UCL6_9LACO</name>
<dbReference type="InterPro" id="IPR010072">
    <property type="entry name" value="DltA"/>
</dbReference>
<dbReference type="EC" id="6.2.1.54" evidence="7"/>
<keyword evidence="2 7" id="KW-0436">Ligase</keyword>
<evidence type="ECO:0000256" key="5">
    <source>
        <dbReference type="ARBA" id="ARBA00054605"/>
    </source>
</evidence>
<dbReference type="GO" id="GO:0070395">
    <property type="term" value="P:lipoteichoic acid biosynthetic process"/>
    <property type="evidence" value="ECO:0007669"/>
    <property type="project" value="UniProtKB-UniRule"/>
</dbReference>
<dbReference type="GO" id="GO:0005524">
    <property type="term" value="F:ATP binding"/>
    <property type="evidence" value="ECO:0007669"/>
    <property type="project" value="UniProtKB-KW"/>
</dbReference>
<dbReference type="SUPFAM" id="SSF56801">
    <property type="entry name" value="Acetyl-CoA synthetase-like"/>
    <property type="match status" value="1"/>
</dbReference>
<dbReference type="HAMAP" id="MF_00593">
    <property type="entry name" value="DltA"/>
    <property type="match status" value="1"/>
</dbReference>
<evidence type="ECO:0000256" key="7">
    <source>
        <dbReference type="HAMAP-Rule" id="MF_00593"/>
    </source>
</evidence>
<keyword evidence="3 7" id="KW-0547">Nucleotide-binding</keyword>
<comment type="function">
    <text evidence="5 7">Catalyzes the first step in the D-alanylation of lipoteichoic acid (LTA), the activation of D-alanine and its transfer onto the D-alanyl carrier protein (Dcp) DltC. In an ATP-dependent two-step reaction, forms a high energy D-alanyl-AMP intermediate, followed by transfer of the D-alanyl residue as a thiol ester to the phosphopantheinyl prosthetic group of the Dcp. D-alanylation of LTA plays an important role in modulating the properties of the cell wall in Gram-positive bacteria, influencing the net charge of the cell wall.</text>
</comment>
<evidence type="ECO:0000259" key="8">
    <source>
        <dbReference type="Pfam" id="PF00501"/>
    </source>
</evidence>
<dbReference type="Pfam" id="PF00501">
    <property type="entry name" value="AMP-binding"/>
    <property type="match status" value="1"/>
</dbReference>
<dbReference type="GO" id="GO:0005737">
    <property type="term" value="C:cytoplasm"/>
    <property type="evidence" value="ECO:0007669"/>
    <property type="project" value="UniProtKB-SubCell"/>
</dbReference>
<keyword evidence="1 7" id="KW-0963">Cytoplasm</keyword>
<organism evidence="9 10">
    <name type="scientific">Lactobacillus kefiranofaciens</name>
    <dbReference type="NCBI Taxonomy" id="267818"/>
    <lineage>
        <taxon>Bacteria</taxon>
        <taxon>Bacillati</taxon>
        <taxon>Bacillota</taxon>
        <taxon>Bacilli</taxon>
        <taxon>Lactobacillales</taxon>
        <taxon>Lactobacillaceae</taxon>
        <taxon>Lactobacillus</taxon>
    </lineage>
</organism>
<dbReference type="Gene3D" id="3.30.300.30">
    <property type="match status" value="1"/>
</dbReference>
<evidence type="ECO:0000256" key="2">
    <source>
        <dbReference type="ARBA" id="ARBA00022598"/>
    </source>
</evidence>
<comment type="subcellular location">
    <subcellularLocation>
        <location evidence="7">Cytoplasm</location>
    </subcellularLocation>
</comment>
<protein>
    <recommendedName>
        <fullName evidence="7">D-alanine--D-alanyl carrier protein ligase</fullName>
        <shortName evidence="7">DCL</shortName>
        <ecNumber evidence="7">6.2.1.54</ecNumber>
    </recommendedName>
    <alternativeName>
        <fullName evidence="7">D-alanine--poly(phosphoribitol) ligase subunit 1</fullName>
    </alternativeName>
    <alternativeName>
        <fullName evidence="7">D-alanine-activating enzyme</fullName>
        <shortName evidence="7">DAE</shortName>
    </alternativeName>
</protein>
<dbReference type="PANTHER" id="PTHR45398">
    <property type="match status" value="1"/>
</dbReference>
<dbReference type="Gene3D" id="3.40.50.12780">
    <property type="entry name" value="N-terminal domain of ligase-like"/>
    <property type="match status" value="2"/>
</dbReference>
<gene>
    <name evidence="7" type="primary">dltA</name>
    <name evidence="9" type="ORF">QEJ78_07815</name>
</gene>
<feature type="binding site" evidence="7">
    <location>
        <position position="517"/>
    </location>
    <ligand>
        <name>ATP</name>
        <dbReference type="ChEBI" id="CHEBI:30616"/>
    </ligand>
</feature>